<name>A0ABR9TRR5_9FLAO</name>
<dbReference type="EMBL" id="PRDM01000006">
    <property type="protein sequence ID" value="MBE8728045.1"/>
    <property type="molecule type" value="Genomic_DNA"/>
</dbReference>
<feature type="chain" id="PRO_5045715704" description="Lipoprotein" evidence="1">
    <location>
        <begin position="23"/>
        <end position="180"/>
    </location>
</feature>
<evidence type="ECO:0000313" key="2">
    <source>
        <dbReference type="EMBL" id="MBE8728045.1"/>
    </source>
</evidence>
<evidence type="ECO:0000256" key="1">
    <source>
        <dbReference type="SAM" id="SignalP"/>
    </source>
</evidence>
<reference evidence="2 3" key="1">
    <citation type="submission" date="2018-07" db="EMBL/GenBank/DDBJ databases">
        <title>Genome assembly of strain KB82.</title>
        <authorList>
            <person name="Kukolya J."/>
            <person name="Horvath B."/>
            <person name="Nagy I."/>
            <person name="Toth A."/>
        </authorList>
    </citation>
    <scope>NUCLEOTIDE SEQUENCE [LARGE SCALE GENOMIC DNA]</scope>
    <source>
        <strain evidence="2 3">Kb82</strain>
    </source>
</reference>
<gene>
    <name evidence="2" type="ORF">C4F50_24270</name>
</gene>
<keyword evidence="1" id="KW-0732">Signal</keyword>
<protein>
    <recommendedName>
        <fullName evidence="4">Lipoprotein</fullName>
    </recommendedName>
</protein>
<dbReference type="PROSITE" id="PS51257">
    <property type="entry name" value="PROKAR_LIPOPROTEIN"/>
    <property type="match status" value="1"/>
</dbReference>
<organism evidence="2 3">
    <name type="scientific">Flavobacterium hungaricum</name>
    <dbReference type="NCBI Taxonomy" id="2082725"/>
    <lineage>
        <taxon>Bacteria</taxon>
        <taxon>Pseudomonadati</taxon>
        <taxon>Bacteroidota</taxon>
        <taxon>Flavobacteriia</taxon>
        <taxon>Flavobacteriales</taxon>
        <taxon>Flavobacteriaceae</taxon>
        <taxon>Flavobacterium</taxon>
    </lineage>
</organism>
<evidence type="ECO:0000313" key="3">
    <source>
        <dbReference type="Proteomes" id="UP000640614"/>
    </source>
</evidence>
<dbReference type="Proteomes" id="UP000640614">
    <property type="component" value="Unassembled WGS sequence"/>
</dbReference>
<evidence type="ECO:0008006" key="4">
    <source>
        <dbReference type="Google" id="ProtNLM"/>
    </source>
</evidence>
<sequence length="180" mass="20258">MKTPKILFLFLVLILSSCSSDNSENPEDPTVPTSKYAMTAKIDGTLWEMNNPFNSNFATKPLFTYYPANEYIQLQGRKGLDEIVIYIKRSDLKIGTYPITPETYDASKTQIQFTFNSKPKKQYAAKGTLSITSIDLNTKIVAGTFSFNCVEEYSKPIGTDNPVTTQVTDGTFNYKYDVAY</sequence>
<keyword evidence="3" id="KW-1185">Reference proteome</keyword>
<feature type="signal peptide" evidence="1">
    <location>
        <begin position="1"/>
        <end position="22"/>
    </location>
</feature>
<comment type="caution">
    <text evidence="2">The sequence shown here is derived from an EMBL/GenBank/DDBJ whole genome shotgun (WGS) entry which is preliminary data.</text>
</comment>
<accession>A0ABR9TRR5</accession>
<dbReference type="RefSeq" id="WP_194141157.1">
    <property type="nucleotide sequence ID" value="NZ_PRDM01000006.1"/>
</dbReference>
<proteinExistence type="predicted"/>